<dbReference type="EMBL" id="MU117988">
    <property type="protein sequence ID" value="KAF9650130.1"/>
    <property type="molecule type" value="Genomic_DNA"/>
</dbReference>
<name>A0ACB6ZL49_THEGA</name>
<dbReference type="Proteomes" id="UP000886501">
    <property type="component" value="Unassembled WGS sequence"/>
</dbReference>
<proteinExistence type="predicted"/>
<reference evidence="1" key="2">
    <citation type="journal article" date="2020" name="Nat. Commun.">
        <title>Large-scale genome sequencing of mycorrhizal fungi provides insights into the early evolution of symbiotic traits.</title>
        <authorList>
            <person name="Miyauchi S."/>
            <person name="Kiss E."/>
            <person name="Kuo A."/>
            <person name="Drula E."/>
            <person name="Kohler A."/>
            <person name="Sanchez-Garcia M."/>
            <person name="Morin E."/>
            <person name="Andreopoulos B."/>
            <person name="Barry K.W."/>
            <person name="Bonito G."/>
            <person name="Buee M."/>
            <person name="Carver A."/>
            <person name="Chen C."/>
            <person name="Cichocki N."/>
            <person name="Clum A."/>
            <person name="Culley D."/>
            <person name="Crous P.W."/>
            <person name="Fauchery L."/>
            <person name="Girlanda M."/>
            <person name="Hayes R.D."/>
            <person name="Keri Z."/>
            <person name="LaButti K."/>
            <person name="Lipzen A."/>
            <person name="Lombard V."/>
            <person name="Magnuson J."/>
            <person name="Maillard F."/>
            <person name="Murat C."/>
            <person name="Nolan M."/>
            <person name="Ohm R.A."/>
            <person name="Pangilinan J."/>
            <person name="Pereira M.F."/>
            <person name="Perotto S."/>
            <person name="Peter M."/>
            <person name="Pfister S."/>
            <person name="Riley R."/>
            <person name="Sitrit Y."/>
            <person name="Stielow J.B."/>
            <person name="Szollosi G."/>
            <person name="Zifcakova L."/>
            <person name="Stursova M."/>
            <person name="Spatafora J.W."/>
            <person name="Tedersoo L."/>
            <person name="Vaario L.M."/>
            <person name="Yamada A."/>
            <person name="Yan M."/>
            <person name="Wang P."/>
            <person name="Xu J."/>
            <person name="Bruns T."/>
            <person name="Baldrian P."/>
            <person name="Vilgalys R."/>
            <person name="Dunand C."/>
            <person name="Henrissat B."/>
            <person name="Grigoriev I.V."/>
            <person name="Hibbett D."/>
            <person name="Nagy L.G."/>
            <person name="Martin F.M."/>
        </authorList>
    </citation>
    <scope>NUCLEOTIDE SEQUENCE</scope>
    <source>
        <strain evidence="1">P2</strain>
    </source>
</reference>
<accession>A0ACB6ZL49</accession>
<organism evidence="1 2">
    <name type="scientific">Thelephora ganbajun</name>
    <name type="common">Ganba fungus</name>
    <dbReference type="NCBI Taxonomy" id="370292"/>
    <lineage>
        <taxon>Eukaryota</taxon>
        <taxon>Fungi</taxon>
        <taxon>Dikarya</taxon>
        <taxon>Basidiomycota</taxon>
        <taxon>Agaricomycotina</taxon>
        <taxon>Agaricomycetes</taxon>
        <taxon>Thelephorales</taxon>
        <taxon>Thelephoraceae</taxon>
        <taxon>Thelephora</taxon>
    </lineage>
</organism>
<evidence type="ECO:0000313" key="1">
    <source>
        <dbReference type="EMBL" id="KAF9650130.1"/>
    </source>
</evidence>
<gene>
    <name evidence="1" type="ORF">BDM02DRAFT_1515285</name>
</gene>
<protein>
    <submittedName>
        <fullName evidence="1">Uncharacterized protein</fullName>
    </submittedName>
</protein>
<reference evidence="1" key="1">
    <citation type="submission" date="2019-10" db="EMBL/GenBank/DDBJ databases">
        <authorList>
            <consortium name="DOE Joint Genome Institute"/>
            <person name="Kuo A."/>
            <person name="Miyauchi S."/>
            <person name="Kiss E."/>
            <person name="Drula E."/>
            <person name="Kohler A."/>
            <person name="Sanchez-Garcia M."/>
            <person name="Andreopoulos B."/>
            <person name="Barry K.W."/>
            <person name="Bonito G."/>
            <person name="Buee M."/>
            <person name="Carver A."/>
            <person name="Chen C."/>
            <person name="Cichocki N."/>
            <person name="Clum A."/>
            <person name="Culley D."/>
            <person name="Crous P.W."/>
            <person name="Fauchery L."/>
            <person name="Girlanda M."/>
            <person name="Hayes R."/>
            <person name="Keri Z."/>
            <person name="Labutti K."/>
            <person name="Lipzen A."/>
            <person name="Lombard V."/>
            <person name="Magnuson J."/>
            <person name="Maillard F."/>
            <person name="Morin E."/>
            <person name="Murat C."/>
            <person name="Nolan M."/>
            <person name="Ohm R."/>
            <person name="Pangilinan J."/>
            <person name="Pereira M."/>
            <person name="Perotto S."/>
            <person name="Peter M."/>
            <person name="Riley R."/>
            <person name="Sitrit Y."/>
            <person name="Stielow B."/>
            <person name="Szollosi G."/>
            <person name="Zifcakova L."/>
            <person name="Stursova M."/>
            <person name="Spatafora J.W."/>
            <person name="Tedersoo L."/>
            <person name="Vaario L.-M."/>
            <person name="Yamada A."/>
            <person name="Yan M."/>
            <person name="Wang P."/>
            <person name="Xu J."/>
            <person name="Bruns T."/>
            <person name="Baldrian P."/>
            <person name="Vilgalys R."/>
            <person name="Henrissat B."/>
            <person name="Grigoriev I.V."/>
            <person name="Hibbett D."/>
            <person name="Nagy L.G."/>
            <person name="Martin F.M."/>
        </authorList>
    </citation>
    <scope>NUCLEOTIDE SEQUENCE</scope>
    <source>
        <strain evidence="1">P2</strain>
    </source>
</reference>
<comment type="caution">
    <text evidence="1">The sequence shown here is derived from an EMBL/GenBank/DDBJ whole genome shotgun (WGS) entry which is preliminary data.</text>
</comment>
<keyword evidence="2" id="KW-1185">Reference proteome</keyword>
<evidence type="ECO:0000313" key="2">
    <source>
        <dbReference type="Proteomes" id="UP000886501"/>
    </source>
</evidence>
<sequence length="286" mass="32074">MMVLLYDWVLILPQEIKYIWRASWKYTKVLYILTRYLPFAGLGLMLRNQFASDPTPDSCRRTLRAVCWTSVVGMDLAEIVLAVRTYAVWNEDKRVGVGLAILLTLCQIPNGIIAEKFIGGIGFIQNPYPGIYRGCVAISATKIVFANWVVFTVLEGVVLILMVISALRTYRKHKSNFLSVIYMDGIRFYLYMFCVTVVNILIILILPIDFIGVGSSIEIVLHSNLACRLVVGLREASRSPGYKLEALELSETLGDGTVVFARTNRRGSSGESVWMDLEAPPEPPKP</sequence>